<proteinExistence type="predicted"/>
<dbReference type="AlphaFoldDB" id="A0A820RD31"/>
<dbReference type="Proteomes" id="UP000663844">
    <property type="component" value="Unassembled WGS sequence"/>
</dbReference>
<evidence type="ECO:0000256" key="1">
    <source>
        <dbReference type="SAM" id="Phobius"/>
    </source>
</evidence>
<evidence type="ECO:0000313" key="2">
    <source>
        <dbReference type="EMBL" id="CAF4433395.1"/>
    </source>
</evidence>
<name>A0A820RD31_9BILA</name>
<organism evidence="2 3">
    <name type="scientific">Adineta steineri</name>
    <dbReference type="NCBI Taxonomy" id="433720"/>
    <lineage>
        <taxon>Eukaryota</taxon>
        <taxon>Metazoa</taxon>
        <taxon>Spiralia</taxon>
        <taxon>Gnathifera</taxon>
        <taxon>Rotifera</taxon>
        <taxon>Eurotatoria</taxon>
        <taxon>Bdelloidea</taxon>
        <taxon>Adinetida</taxon>
        <taxon>Adinetidae</taxon>
        <taxon>Adineta</taxon>
    </lineage>
</organism>
<dbReference type="EMBL" id="CAJOAZ010030497">
    <property type="protein sequence ID" value="CAF4433395.1"/>
    <property type="molecule type" value="Genomic_DNA"/>
</dbReference>
<gene>
    <name evidence="2" type="ORF">OXD698_LOCUS53370</name>
</gene>
<keyword evidence="1" id="KW-0812">Transmembrane</keyword>
<sequence>NVDESVIVINNSSWESLKCGMNQYIKNVLLFLHAPYVKYLYNVYSHIIFLMLFSYVILFDFFPIYDFISDKCLPSIEELHDSRISINNAQKRSFSNRSTNAIKNKLIAKTSNLFQTT</sequence>
<accession>A0A820RD31</accession>
<keyword evidence="1" id="KW-1133">Transmembrane helix</keyword>
<feature type="transmembrane region" description="Helical" evidence="1">
    <location>
        <begin position="39"/>
        <end position="62"/>
    </location>
</feature>
<feature type="non-terminal residue" evidence="2">
    <location>
        <position position="117"/>
    </location>
</feature>
<feature type="non-terminal residue" evidence="2">
    <location>
        <position position="1"/>
    </location>
</feature>
<reference evidence="2" key="1">
    <citation type="submission" date="2021-02" db="EMBL/GenBank/DDBJ databases">
        <authorList>
            <person name="Nowell W R."/>
        </authorList>
    </citation>
    <scope>NUCLEOTIDE SEQUENCE</scope>
</reference>
<keyword evidence="1" id="KW-0472">Membrane</keyword>
<evidence type="ECO:0000313" key="3">
    <source>
        <dbReference type="Proteomes" id="UP000663844"/>
    </source>
</evidence>
<comment type="caution">
    <text evidence="2">The sequence shown here is derived from an EMBL/GenBank/DDBJ whole genome shotgun (WGS) entry which is preliminary data.</text>
</comment>
<protein>
    <submittedName>
        <fullName evidence="2">Uncharacterized protein</fullName>
    </submittedName>
</protein>